<evidence type="ECO:0000256" key="1">
    <source>
        <dbReference type="ARBA" id="ARBA00004496"/>
    </source>
</evidence>
<evidence type="ECO:0000256" key="4">
    <source>
        <dbReference type="ARBA" id="ARBA00022840"/>
    </source>
</evidence>
<feature type="domain" description="RecF/RecN/SMC N-terminal" evidence="8">
    <location>
        <begin position="67"/>
        <end position="278"/>
    </location>
</feature>
<dbReference type="FunFam" id="3.40.50.300:FF:000901">
    <property type="entry name" value="Chromosome partition protein Smc"/>
    <property type="match status" value="1"/>
</dbReference>
<accession>X0T4A2</accession>
<proteinExistence type="predicted"/>
<protein>
    <recommendedName>
        <fullName evidence="8">RecF/RecN/SMC N-terminal domain-containing protein</fullName>
    </recommendedName>
</protein>
<organism evidence="9">
    <name type="scientific">marine sediment metagenome</name>
    <dbReference type="NCBI Taxonomy" id="412755"/>
    <lineage>
        <taxon>unclassified sequences</taxon>
        <taxon>metagenomes</taxon>
        <taxon>ecological metagenomes</taxon>
    </lineage>
</organism>
<dbReference type="EMBL" id="BARS01004695">
    <property type="protein sequence ID" value="GAF82186.1"/>
    <property type="molecule type" value="Genomic_DNA"/>
</dbReference>
<comment type="subcellular location">
    <subcellularLocation>
        <location evidence="1">Cytoplasm</location>
    </subcellularLocation>
</comment>
<evidence type="ECO:0000256" key="2">
    <source>
        <dbReference type="ARBA" id="ARBA00022490"/>
    </source>
</evidence>
<dbReference type="InterPro" id="IPR027417">
    <property type="entry name" value="P-loop_NTPase"/>
</dbReference>
<evidence type="ECO:0000259" key="8">
    <source>
        <dbReference type="Pfam" id="PF02463"/>
    </source>
</evidence>
<feature type="coiled-coil region" evidence="7">
    <location>
        <begin position="2"/>
        <end position="135"/>
    </location>
</feature>
<dbReference type="InterPro" id="IPR003395">
    <property type="entry name" value="RecF/RecN/SMC_N"/>
</dbReference>
<feature type="non-terminal residue" evidence="9">
    <location>
        <position position="1"/>
    </location>
</feature>
<dbReference type="GO" id="GO:0003677">
    <property type="term" value="F:DNA binding"/>
    <property type="evidence" value="ECO:0007669"/>
    <property type="project" value="UniProtKB-KW"/>
</dbReference>
<evidence type="ECO:0000256" key="6">
    <source>
        <dbReference type="ARBA" id="ARBA00023125"/>
    </source>
</evidence>
<evidence type="ECO:0000256" key="7">
    <source>
        <dbReference type="SAM" id="Coils"/>
    </source>
</evidence>
<dbReference type="SUPFAM" id="SSF52540">
    <property type="entry name" value="P-loop containing nucleoside triphosphate hydrolases"/>
    <property type="match status" value="1"/>
</dbReference>
<keyword evidence="3" id="KW-0547">Nucleotide-binding</keyword>
<keyword evidence="4" id="KW-0067">ATP-binding</keyword>
<evidence type="ECO:0000256" key="3">
    <source>
        <dbReference type="ARBA" id="ARBA00022741"/>
    </source>
</evidence>
<name>X0T4A2_9ZZZZ</name>
<keyword evidence="2" id="KW-0963">Cytoplasm</keyword>
<keyword evidence="6" id="KW-0238">DNA-binding</keyword>
<evidence type="ECO:0000313" key="9">
    <source>
        <dbReference type="EMBL" id="GAF82186.1"/>
    </source>
</evidence>
<dbReference type="GO" id="GO:0005524">
    <property type="term" value="F:ATP binding"/>
    <property type="evidence" value="ECO:0007669"/>
    <property type="project" value="UniProtKB-KW"/>
</dbReference>
<reference evidence="9" key="1">
    <citation type="journal article" date="2014" name="Front. Microbiol.">
        <title>High frequency of phylogenetically diverse reductive dehalogenase-homologous genes in deep subseafloor sedimentary metagenomes.</title>
        <authorList>
            <person name="Kawai M."/>
            <person name="Futagami T."/>
            <person name="Toyoda A."/>
            <person name="Takaki Y."/>
            <person name="Nishi S."/>
            <person name="Hori S."/>
            <person name="Arai W."/>
            <person name="Tsubouchi T."/>
            <person name="Morono Y."/>
            <person name="Uchiyama I."/>
            <person name="Ito T."/>
            <person name="Fujiyama A."/>
            <person name="Inagaki F."/>
            <person name="Takami H."/>
        </authorList>
    </citation>
    <scope>NUCLEOTIDE SEQUENCE</scope>
    <source>
        <strain evidence="9">Expedition CK06-06</strain>
    </source>
</reference>
<evidence type="ECO:0000256" key="5">
    <source>
        <dbReference type="ARBA" id="ARBA00023054"/>
    </source>
</evidence>
<keyword evidence="5 7" id="KW-0175">Coiled coil</keyword>
<dbReference type="GO" id="GO:0005737">
    <property type="term" value="C:cytoplasm"/>
    <property type="evidence" value="ECO:0007669"/>
    <property type="project" value="UniProtKB-SubCell"/>
</dbReference>
<dbReference type="Gene3D" id="3.40.50.300">
    <property type="entry name" value="P-loop containing nucleotide triphosphate hydrolases"/>
    <property type="match status" value="1"/>
</dbReference>
<dbReference type="Pfam" id="PF02463">
    <property type="entry name" value="SMC_N"/>
    <property type="match status" value="1"/>
</dbReference>
<gene>
    <name evidence="9" type="ORF">S01H1_09188</name>
</gene>
<sequence length="289" mass="33472">HLSSLQKEQQKIEENVQQLREKQRIAEEERVKWEVRKAEKERDLVNLEESCWQEINKTLNEVKKEVQLDSDPASNIEEDLSEAREKLQKYKAVNLMAEDEYLAKKKRYDFLSKEKEDLKDSIETTRIAIKKIDQESKTQFIKALIAVNKNFQDVFSILFKGGIAKVKLSDEDNPLESGVEIIAQPPGKKVQNLTLLSGGEKSLTSLAFFFALFRYKPAPFCVLDEVDAALDEANLVRFLNLMRKIKDQTQFIIITHNYKTMEVADYIYGTTMAEPNITNIYSVKIKDKK</sequence>
<dbReference type="AlphaFoldDB" id="X0T4A2"/>
<dbReference type="CDD" id="cd03278">
    <property type="entry name" value="ABC_SMC_barmotin"/>
    <property type="match status" value="1"/>
</dbReference>
<comment type="caution">
    <text evidence="9">The sequence shown here is derived from an EMBL/GenBank/DDBJ whole genome shotgun (WGS) entry which is preliminary data.</text>
</comment>
<dbReference type="PANTHER" id="PTHR43977">
    <property type="entry name" value="STRUCTURAL MAINTENANCE OF CHROMOSOMES PROTEIN 3"/>
    <property type="match status" value="1"/>
</dbReference>